<feature type="transmembrane region" description="Helical" evidence="6">
    <location>
        <begin position="54"/>
        <end position="75"/>
    </location>
</feature>
<dbReference type="GO" id="GO:0005886">
    <property type="term" value="C:plasma membrane"/>
    <property type="evidence" value="ECO:0007669"/>
    <property type="project" value="UniProtKB-SubCell"/>
</dbReference>
<dbReference type="PANTHER" id="PTHR36115:SF10">
    <property type="entry name" value="RDD DOMAIN-CONTAINING PROTEIN"/>
    <property type="match status" value="1"/>
</dbReference>
<dbReference type="AlphaFoldDB" id="A0A3S0YN84"/>
<name>A0A3S0YN84_9GAMM</name>
<evidence type="ECO:0000313" key="9">
    <source>
        <dbReference type="Proteomes" id="UP000287023"/>
    </source>
</evidence>
<organism evidence="8 9">
    <name type="scientific">Vreelandella nanhaiensis</name>
    <dbReference type="NCBI Taxonomy" id="1258546"/>
    <lineage>
        <taxon>Bacteria</taxon>
        <taxon>Pseudomonadati</taxon>
        <taxon>Pseudomonadota</taxon>
        <taxon>Gammaproteobacteria</taxon>
        <taxon>Oceanospirillales</taxon>
        <taxon>Halomonadaceae</taxon>
        <taxon>Vreelandella</taxon>
    </lineage>
</organism>
<accession>A0A3S0YN84</accession>
<gene>
    <name evidence="8" type="ORF">ELY38_03015</name>
</gene>
<reference evidence="8 9" key="1">
    <citation type="submission" date="2018-12" db="EMBL/GenBank/DDBJ databases">
        <title>three novel Halomonas strain isolated from plants.</title>
        <authorList>
            <person name="Sun C."/>
        </authorList>
    </citation>
    <scope>NUCLEOTIDE SEQUENCE [LARGE SCALE GENOMIC DNA]</scope>
    <source>
        <strain evidence="8 9">JCM 18142</strain>
    </source>
</reference>
<feature type="transmembrane region" description="Helical" evidence="6">
    <location>
        <begin position="104"/>
        <end position="127"/>
    </location>
</feature>
<keyword evidence="3 6" id="KW-0812">Transmembrane</keyword>
<sequence length="149" mass="16555">MASPVTAGLGRRLGALIYDGVLVLALWLVITTLHLAFFQWILGQPAQAVGASALAIWSLRGVLVAATTFFFCFFWHRAGMTLGMQAWRLQVQTSNGQIPSLKQCLIRCAIGWLSLAALGLGYWWVIIDPQRRSWPDMVSNTRTVLLPKR</sequence>
<evidence type="ECO:0000256" key="3">
    <source>
        <dbReference type="ARBA" id="ARBA00022692"/>
    </source>
</evidence>
<evidence type="ECO:0000256" key="6">
    <source>
        <dbReference type="SAM" id="Phobius"/>
    </source>
</evidence>
<comment type="subcellular location">
    <subcellularLocation>
        <location evidence="1">Cell membrane</location>
        <topology evidence="1">Multi-pass membrane protein</topology>
    </subcellularLocation>
</comment>
<dbReference type="PANTHER" id="PTHR36115">
    <property type="entry name" value="PROLINE-RICH ANTIGEN HOMOLOG-RELATED"/>
    <property type="match status" value="1"/>
</dbReference>
<proteinExistence type="predicted"/>
<evidence type="ECO:0000256" key="4">
    <source>
        <dbReference type="ARBA" id="ARBA00022989"/>
    </source>
</evidence>
<dbReference type="EMBL" id="RZHF01000004">
    <property type="protein sequence ID" value="RUR34577.1"/>
    <property type="molecule type" value="Genomic_DNA"/>
</dbReference>
<dbReference type="Pfam" id="PF06271">
    <property type="entry name" value="RDD"/>
    <property type="match status" value="1"/>
</dbReference>
<keyword evidence="2" id="KW-1003">Cell membrane</keyword>
<dbReference type="InterPro" id="IPR051791">
    <property type="entry name" value="Pra-immunoreactive"/>
</dbReference>
<evidence type="ECO:0000256" key="2">
    <source>
        <dbReference type="ARBA" id="ARBA00022475"/>
    </source>
</evidence>
<feature type="transmembrane region" description="Helical" evidence="6">
    <location>
        <begin position="21"/>
        <end position="42"/>
    </location>
</feature>
<keyword evidence="9" id="KW-1185">Reference proteome</keyword>
<evidence type="ECO:0000256" key="5">
    <source>
        <dbReference type="ARBA" id="ARBA00023136"/>
    </source>
</evidence>
<evidence type="ECO:0000256" key="1">
    <source>
        <dbReference type="ARBA" id="ARBA00004651"/>
    </source>
</evidence>
<protein>
    <submittedName>
        <fullName evidence="8">RDD family protein</fullName>
    </submittedName>
</protein>
<keyword evidence="5 6" id="KW-0472">Membrane</keyword>
<dbReference type="InterPro" id="IPR010432">
    <property type="entry name" value="RDD"/>
</dbReference>
<evidence type="ECO:0000313" key="8">
    <source>
        <dbReference type="EMBL" id="RUR34577.1"/>
    </source>
</evidence>
<feature type="domain" description="RDD" evidence="7">
    <location>
        <begin position="6"/>
        <end position="140"/>
    </location>
</feature>
<dbReference type="Proteomes" id="UP000287023">
    <property type="component" value="Unassembled WGS sequence"/>
</dbReference>
<comment type="caution">
    <text evidence="8">The sequence shown here is derived from an EMBL/GenBank/DDBJ whole genome shotgun (WGS) entry which is preliminary data.</text>
</comment>
<keyword evidence="4 6" id="KW-1133">Transmembrane helix</keyword>
<evidence type="ECO:0000259" key="7">
    <source>
        <dbReference type="Pfam" id="PF06271"/>
    </source>
</evidence>
<dbReference type="OrthoDB" id="9793824at2"/>
<dbReference type="RefSeq" id="WP_127060018.1">
    <property type="nucleotide sequence ID" value="NZ_RZHF01000004.1"/>
</dbReference>